<reference evidence="13 14" key="1">
    <citation type="submission" date="2014-01" db="EMBL/GenBank/DDBJ databases">
        <title>Sulfitobacter sp. H3 (MCCC 1A00686) Genome Sequencing.</title>
        <authorList>
            <person name="Lai Q."/>
            <person name="Hong Z."/>
        </authorList>
    </citation>
    <scope>NUCLEOTIDE SEQUENCE [LARGE SCALE GENOMIC DNA]</scope>
    <source>
        <strain evidence="13 14">H3</strain>
    </source>
</reference>
<feature type="active site" description="Nucleophile" evidence="9">
    <location>
        <position position="172"/>
    </location>
</feature>
<dbReference type="InterPro" id="IPR038063">
    <property type="entry name" value="Transpep_catalytic_dom"/>
</dbReference>
<dbReference type="Proteomes" id="UP000027746">
    <property type="component" value="Unassembled WGS sequence"/>
</dbReference>
<dbReference type="PANTHER" id="PTHR30582">
    <property type="entry name" value="L,D-TRANSPEPTIDASE"/>
    <property type="match status" value="1"/>
</dbReference>
<dbReference type="SUPFAM" id="SSF141523">
    <property type="entry name" value="L,D-transpeptidase catalytic domain-like"/>
    <property type="match status" value="1"/>
</dbReference>
<keyword evidence="14" id="KW-1185">Reference proteome</keyword>
<dbReference type="GO" id="GO:0071972">
    <property type="term" value="F:peptidoglycan L,D-transpeptidase activity"/>
    <property type="evidence" value="ECO:0007669"/>
    <property type="project" value="TreeGrafter"/>
</dbReference>
<protein>
    <submittedName>
        <fullName evidence="13">ErfK/YbiS/YcfS/YnhG family protein</fullName>
    </submittedName>
</protein>
<dbReference type="GO" id="GO:0005576">
    <property type="term" value="C:extracellular region"/>
    <property type="evidence" value="ECO:0007669"/>
    <property type="project" value="TreeGrafter"/>
</dbReference>
<keyword evidence="8 9" id="KW-0961">Cell wall biogenesis/degradation</keyword>
<dbReference type="AlphaFoldDB" id="A0A073J5B6"/>
<dbReference type="GO" id="GO:0016757">
    <property type="term" value="F:glycosyltransferase activity"/>
    <property type="evidence" value="ECO:0007669"/>
    <property type="project" value="UniProtKB-KW"/>
</dbReference>
<dbReference type="InterPro" id="IPR050979">
    <property type="entry name" value="LD-transpeptidase"/>
</dbReference>
<dbReference type="GO" id="GO:0071555">
    <property type="term" value="P:cell wall organization"/>
    <property type="evidence" value="ECO:0007669"/>
    <property type="project" value="UniProtKB-UniRule"/>
</dbReference>
<feature type="signal peptide" evidence="11">
    <location>
        <begin position="1"/>
        <end position="28"/>
    </location>
</feature>
<evidence type="ECO:0000256" key="4">
    <source>
        <dbReference type="ARBA" id="ARBA00022679"/>
    </source>
</evidence>
<evidence type="ECO:0000259" key="12">
    <source>
        <dbReference type="PROSITE" id="PS52029"/>
    </source>
</evidence>
<evidence type="ECO:0000256" key="8">
    <source>
        <dbReference type="ARBA" id="ARBA00023316"/>
    </source>
</evidence>
<organism evidence="13 14">
    <name type="scientific">Pseudosulfitobacter pseudonitzschiae</name>
    <dbReference type="NCBI Taxonomy" id="1402135"/>
    <lineage>
        <taxon>Bacteria</taxon>
        <taxon>Pseudomonadati</taxon>
        <taxon>Pseudomonadota</taxon>
        <taxon>Alphaproteobacteria</taxon>
        <taxon>Rhodobacterales</taxon>
        <taxon>Roseobacteraceae</taxon>
        <taxon>Pseudosulfitobacter</taxon>
    </lineage>
</organism>
<evidence type="ECO:0000256" key="6">
    <source>
        <dbReference type="ARBA" id="ARBA00022960"/>
    </source>
</evidence>
<comment type="pathway">
    <text evidence="1 9">Cell wall biogenesis; peptidoglycan biosynthesis.</text>
</comment>
<feature type="chain" id="PRO_5041119873" evidence="11">
    <location>
        <begin position="29"/>
        <end position="196"/>
    </location>
</feature>
<dbReference type="RefSeq" id="WP_037922509.1">
    <property type="nucleotide sequence ID" value="NZ_CP054599.1"/>
</dbReference>
<comment type="similarity">
    <text evidence="2">Belongs to the YkuD family.</text>
</comment>
<evidence type="ECO:0000256" key="1">
    <source>
        <dbReference type="ARBA" id="ARBA00004752"/>
    </source>
</evidence>
<dbReference type="Gene3D" id="2.40.440.10">
    <property type="entry name" value="L,D-transpeptidase catalytic domain-like"/>
    <property type="match status" value="1"/>
</dbReference>
<dbReference type="PROSITE" id="PS51318">
    <property type="entry name" value="TAT"/>
    <property type="match status" value="1"/>
</dbReference>
<gene>
    <name evidence="13" type="ORF">SUH3_09405</name>
</gene>
<keyword evidence="11" id="KW-0732">Signal</keyword>
<evidence type="ECO:0000256" key="2">
    <source>
        <dbReference type="ARBA" id="ARBA00005992"/>
    </source>
</evidence>
<dbReference type="Pfam" id="PF03734">
    <property type="entry name" value="YkuD"/>
    <property type="match status" value="1"/>
</dbReference>
<sequence length="196" mass="22233">MSSKRFEFNNRRAFLAGSAALLATPALAQVPAGQAERDPTQSVRRNVSSFRTLDWQPYFDNLKNGAILVDIDSRAVHYWNEDRSVYKLYPSSVPLTDDLTRRGRTSVVQKVEGPSWRPTPSMKQRNPEWPDFIGPGPDNPLGTHALYLSWTYYRIHGTHDTRKIGRRSSNGCIGLYNEHIQELFAMAKVGTQVLLI</sequence>
<dbReference type="UniPathway" id="UPA00219"/>
<keyword evidence="7 9" id="KW-0573">Peptidoglycan synthesis</keyword>
<dbReference type="CDD" id="cd16913">
    <property type="entry name" value="YkuD_like"/>
    <property type="match status" value="1"/>
</dbReference>
<keyword evidence="5" id="KW-0378">Hydrolase</keyword>
<dbReference type="InterPro" id="IPR006311">
    <property type="entry name" value="TAT_signal"/>
</dbReference>
<name>A0A073J5B6_9RHOB</name>
<dbReference type="GO" id="GO:0018104">
    <property type="term" value="P:peptidoglycan-protein cross-linking"/>
    <property type="evidence" value="ECO:0007669"/>
    <property type="project" value="TreeGrafter"/>
</dbReference>
<feature type="region of interest" description="Disordered" evidence="10">
    <location>
        <begin position="104"/>
        <end position="126"/>
    </location>
</feature>
<dbReference type="PANTHER" id="PTHR30582:SF24">
    <property type="entry name" value="L,D-TRANSPEPTIDASE ERFK_SRFK-RELATED"/>
    <property type="match status" value="1"/>
</dbReference>
<comment type="caution">
    <text evidence="13">The sequence shown here is derived from an EMBL/GenBank/DDBJ whole genome shotgun (WGS) entry which is preliminary data.</text>
</comment>
<feature type="domain" description="L,D-TPase catalytic" evidence="12">
    <location>
        <begin position="65"/>
        <end position="196"/>
    </location>
</feature>
<accession>A0A073J5B6</accession>
<dbReference type="EMBL" id="JAMD01000002">
    <property type="protein sequence ID" value="KEJ96980.1"/>
    <property type="molecule type" value="Genomic_DNA"/>
</dbReference>
<evidence type="ECO:0000256" key="10">
    <source>
        <dbReference type="SAM" id="MobiDB-lite"/>
    </source>
</evidence>
<evidence type="ECO:0000256" key="7">
    <source>
        <dbReference type="ARBA" id="ARBA00022984"/>
    </source>
</evidence>
<evidence type="ECO:0000313" key="13">
    <source>
        <dbReference type="EMBL" id="KEJ96980.1"/>
    </source>
</evidence>
<dbReference type="GO" id="GO:0008360">
    <property type="term" value="P:regulation of cell shape"/>
    <property type="evidence" value="ECO:0007669"/>
    <property type="project" value="UniProtKB-UniRule"/>
</dbReference>
<feature type="active site" description="Proton donor/acceptor" evidence="9">
    <location>
        <position position="156"/>
    </location>
</feature>
<dbReference type="InterPro" id="IPR005490">
    <property type="entry name" value="LD_TPept_cat_dom"/>
</dbReference>
<proteinExistence type="inferred from homology"/>
<keyword evidence="3" id="KW-0328">Glycosyltransferase</keyword>
<evidence type="ECO:0000313" key="14">
    <source>
        <dbReference type="Proteomes" id="UP000027746"/>
    </source>
</evidence>
<evidence type="ECO:0000256" key="3">
    <source>
        <dbReference type="ARBA" id="ARBA00022676"/>
    </source>
</evidence>
<evidence type="ECO:0000256" key="11">
    <source>
        <dbReference type="SAM" id="SignalP"/>
    </source>
</evidence>
<dbReference type="GeneID" id="68868169"/>
<evidence type="ECO:0000256" key="9">
    <source>
        <dbReference type="PROSITE-ProRule" id="PRU01373"/>
    </source>
</evidence>
<keyword evidence="4" id="KW-0808">Transferase</keyword>
<dbReference type="OrthoDB" id="9795305at2"/>
<evidence type="ECO:0000256" key="5">
    <source>
        <dbReference type="ARBA" id="ARBA00022801"/>
    </source>
</evidence>
<keyword evidence="6 9" id="KW-0133">Cell shape</keyword>
<dbReference type="PROSITE" id="PS52029">
    <property type="entry name" value="LD_TPASE"/>
    <property type="match status" value="1"/>
</dbReference>